<dbReference type="EMBL" id="HACG01027416">
    <property type="protein sequence ID" value="CEK74281.1"/>
    <property type="molecule type" value="Transcribed_RNA"/>
</dbReference>
<proteinExistence type="predicted"/>
<keyword evidence="1" id="KW-0472">Membrane</keyword>
<evidence type="ECO:0008006" key="5">
    <source>
        <dbReference type="Google" id="ProtNLM"/>
    </source>
</evidence>
<evidence type="ECO:0000256" key="1">
    <source>
        <dbReference type="SAM" id="Phobius"/>
    </source>
</evidence>
<dbReference type="AlphaFoldDB" id="A0A0B7A2E7"/>
<feature type="transmembrane region" description="Helical" evidence="1">
    <location>
        <begin position="168"/>
        <end position="191"/>
    </location>
</feature>
<dbReference type="Gene3D" id="2.60.120.740">
    <property type="match status" value="1"/>
</dbReference>
<feature type="signal peptide" evidence="2">
    <location>
        <begin position="1"/>
        <end position="23"/>
    </location>
</feature>
<organism evidence="4">
    <name type="scientific">Arion vulgaris</name>
    <dbReference type="NCBI Taxonomy" id="1028688"/>
    <lineage>
        <taxon>Eukaryota</taxon>
        <taxon>Metazoa</taxon>
        <taxon>Spiralia</taxon>
        <taxon>Lophotrochozoa</taxon>
        <taxon>Mollusca</taxon>
        <taxon>Gastropoda</taxon>
        <taxon>Heterobranchia</taxon>
        <taxon>Euthyneura</taxon>
        <taxon>Panpulmonata</taxon>
        <taxon>Eupulmonata</taxon>
        <taxon>Stylommatophora</taxon>
        <taxon>Helicina</taxon>
        <taxon>Arionoidea</taxon>
        <taxon>Arionidae</taxon>
        <taxon>Arion</taxon>
    </lineage>
</organism>
<name>A0A0B7A2E7_9EUPU</name>
<evidence type="ECO:0000313" key="4">
    <source>
        <dbReference type="EMBL" id="CEK74281.1"/>
    </source>
</evidence>
<evidence type="ECO:0000313" key="3">
    <source>
        <dbReference type="EMBL" id="CEK74280.1"/>
    </source>
</evidence>
<protein>
    <recommendedName>
        <fullName evidence="5">SUEL-type lectin domain-containing protein</fullName>
    </recommendedName>
</protein>
<dbReference type="EMBL" id="HACG01027415">
    <property type="protein sequence ID" value="CEK74280.1"/>
    <property type="molecule type" value="Transcribed_RNA"/>
</dbReference>
<accession>A0A0B7A2E7</accession>
<sequence>MKQMYTWTDVAVLCTTLWITVTADKIRLCFNGTEVDSAGSVTLACPDGQAISIDEALFGRNKWGACVISDGDCVDKTRIFTACENLNNCTRSFKTYSTACGGYSTVMFISYTCFQLQVNPVLTSIATSTSTSTTKKNERSPGLQIHLTAKPTETASRNNGDDMSETGLIVGCVVAAVVTVIALVIAITMVVRRLMQKSTPDDDGVDSIESKSNCPCFCNGCFHCFTTSKSVHQHKLTATDKTYSTSTASRHGSKQNSMINKKMSADKGNKLTSVGGNVESSGQGPLSEQMGLQNISLSNQVFTADTTKTSQQEREDTKMMDSSFRIKPRDVKEEVYCNQGMEDHLNEDSENRKHNYNPTEWKSNTISEKMISESGYHSGLTSTRNENVNNQPATIKVPKYDAIAIPNTQRGTTC</sequence>
<feature type="chain" id="PRO_5007391310" description="SUEL-type lectin domain-containing protein" evidence="2">
    <location>
        <begin position="24"/>
        <end position="414"/>
    </location>
</feature>
<keyword evidence="1" id="KW-0812">Transmembrane</keyword>
<gene>
    <name evidence="4" type="primary">ORF90429</name>
    <name evidence="3" type="synonym">ORF90425</name>
</gene>
<reference evidence="4" key="1">
    <citation type="submission" date="2014-12" db="EMBL/GenBank/DDBJ databases">
        <title>Insight into the proteome of Arion vulgaris.</title>
        <authorList>
            <person name="Aradska J."/>
            <person name="Bulat T."/>
            <person name="Smidak R."/>
            <person name="Sarate P."/>
            <person name="Gangsoo J."/>
            <person name="Sialana F."/>
            <person name="Bilban M."/>
            <person name="Lubec G."/>
        </authorList>
    </citation>
    <scope>NUCLEOTIDE SEQUENCE</scope>
    <source>
        <tissue evidence="4">Skin</tissue>
    </source>
</reference>
<evidence type="ECO:0000256" key="2">
    <source>
        <dbReference type="SAM" id="SignalP"/>
    </source>
</evidence>
<dbReference type="InterPro" id="IPR043159">
    <property type="entry name" value="Lectin_gal-bd_sf"/>
</dbReference>
<keyword evidence="2" id="KW-0732">Signal</keyword>
<keyword evidence="1" id="KW-1133">Transmembrane helix</keyword>